<dbReference type="RefSeq" id="WP_094825072.1">
    <property type="nucleotide sequence ID" value="NZ_NEVL01000001.1"/>
</dbReference>
<dbReference type="InterPro" id="IPR036737">
    <property type="entry name" value="OmpA-like_sf"/>
</dbReference>
<dbReference type="InterPro" id="IPR050330">
    <property type="entry name" value="Bact_OuterMem_StrucFunc"/>
</dbReference>
<keyword evidence="10" id="KW-1185">Reference proteome</keyword>
<keyword evidence="3" id="KW-0998">Cell outer membrane</keyword>
<feature type="region of interest" description="Disordered" evidence="5">
    <location>
        <begin position="183"/>
        <end position="204"/>
    </location>
</feature>
<evidence type="ECO:0000256" key="4">
    <source>
        <dbReference type="PROSITE-ProRule" id="PRU00473"/>
    </source>
</evidence>
<comment type="subcellular location">
    <subcellularLocation>
        <location evidence="1">Cell outer membrane</location>
    </subcellularLocation>
</comment>
<dbReference type="PROSITE" id="PS51123">
    <property type="entry name" value="OMPA_2"/>
    <property type="match status" value="1"/>
</dbReference>
<dbReference type="Proteomes" id="UP000217005">
    <property type="component" value="Unassembled WGS sequence"/>
</dbReference>
<proteinExistence type="predicted"/>
<evidence type="ECO:0000256" key="3">
    <source>
        <dbReference type="ARBA" id="ARBA00023237"/>
    </source>
</evidence>
<comment type="caution">
    <text evidence="8">The sequence shown here is derived from an EMBL/GenBank/DDBJ whole genome shotgun (WGS) entry which is preliminary data.</text>
</comment>
<evidence type="ECO:0000313" key="8">
    <source>
        <dbReference type="EMBL" id="OZI40959.1"/>
    </source>
</evidence>
<dbReference type="InterPro" id="IPR006664">
    <property type="entry name" value="OMP_bac"/>
</dbReference>
<dbReference type="GO" id="GO:0009279">
    <property type="term" value="C:cell outer membrane"/>
    <property type="evidence" value="ECO:0007669"/>
    <property type="project" value="UniProtKB-SubCell"/>
</dbReference>
<dbReference type="CDD" id="cd07185">
    <property type="entry name" value="OmpA_C-like"/>
    <property type="match status" value="1"/>
</dbReference>
<feature type="chain" id="PRO_5012898811" description="OmpA-like domain-containing protein" evidence="6">
    <location>
        <begin position="22"/>
        <end position="220"/>
    </location>
</feature>
<dbReference type="Proteomes" id="UP000216354">
    <property type="component" value="Unassembled WGS sequence"/>
</dbReference>
<dbReference type="InterPro" id="IPR027367">
    <property type="entry name" value="Gly-zipper_YMGG"/>
</dbReference>
<dbReference type="Gene3D" id="3.30.1330.60">
    <property type="entry name" value="OmpA-like domain"/>
    <property type="match status" value="1"/>
</dbReference>
<dbReference type="EMBL" id="NEVL01000001">
    <property type="protein sequence ID" value="OZI40959.1"/>
    <property type="molecule type" value="Genomic_DNA"/>
</dbReference>
<evidence type="ECO:0000256" key="5">
    <source>
        <dbReference type="SAM" id="MobiDB-lite"/>
    </source>
</evidence>
<keyword evidence="6" id="KW-0732">Signal</keyword>
<dbReference type="EMBL" id="NEVR01000001">
    <property type="protein sequence ID" value="OZI69151.1"/>
    <property type="molecule type" value="Genomic_DNA"/>
</dbReference>
<evidence type="ECO:0000313" key="11">
    <source>
        <dbReference type="Proteomes" id="UP000217005"/>
    </source>
</evidence>
<accession>A0A261SUA8</accession>
<evidence type="ECO:0000256" key="2">
    <source>
        <dbReference type="ARBA" id="ARBA00023136"/>
    </source>
</evidence>
<feature type="signal peptide" evidence="6">
    <location>
        <begin position="1"/>
        <end position="21"/>
    </location>
</feature>
<dbReference type="Pfam" id="PF13441">
    <property type="entry name" value="Gly-zipper_YMGG"/>
    <property type="match status" value="1"/>
</dbReference>
<dbReference type="Pfam" id="PF00691">
    <property type="entry name" value="OmpA"/>
    <property type="match status" value="1"/>
</dbReference>
<dbReference type="PRINTS" id="PR01023">
    <property type="entry name" value="NAFLGMOTY"/>
</dbReference>
<protein>
    <recommendedName>
        <fullName evidence="7">OmpA-like domain-containing protein</fullName>
    </recommendedName>
</protein>
<evidence type="ECO:0000256" key="1">
    <source>
        <dbReference type="ARBA" id="ARBA00004442"/>
    </source>
</evidence>
<evidence type="ECO:0000259" key="7">
    <source>
        <dbReference type="PROSITE" id="PS51123"/>
    </source>
</evidence>
<dbReference type="PANTHER" id="PTHR30329">
    <property type="entry name" value="STATOR ELEMENT OF FLAGELLAR MOTOR COMPLEX"/>
    <property type="match status" value="1"/>
</dbReference>
<organism evidence="8 11">
    <name type="scientific">Bordetella genomosp. 1</name>
    <dbReference type="NCBI Taxonomy" id="1395607"/>
    <lineage>
        <taxon>Bacteria</taxon>
        <taxon>Pseudomonadati</taxon>
        <taxon>Pseudomonadota</taxon>
        <taxon>Betaproteobacteria</taxon>
        <taxon>Burkholderiales</taxon>
        <taxon>Alcaligenaceae</taxon>
        <taxon>Bordetella</taxon>
    </lineage>
</organism>
<dbReference type="PANTHER" id="PTHR30329:SF21">
    <property type="entry name" value="LIPOPROTEIN YIAD-RELATED"/>
    <property type="match status" value="1"/>
</dbReference>
<reference evidence="9 10" key="1">
    <citation type="submission" date="2017-05" db="EMBL/GenBank/DDBJ databases">
        <title>Complete and WGS of Bordetella genogroups.</title>
        <authorList>
            <person name="Spilker T."/>
            <person name="Lipuma J."/>
        </authorList>
    </citation>
    <scope>NUCLEOTIDE SEQUENCE [LARGE SCALE GENOMIC DNA]</scope>
    <source>
        <strain evidence="9 10">AU9795</strain>
    </source>
</reference>
<sequence>MHTRTILGRLAVLGVAGSLLAGCATPQQTNTAVGTGAGAAVGAGIGALIGHGKGAAIGAGIGAVAGGLVGYNWKVVKDDVQQSAQQSGAASLGVDVVEMPDGTLKVNLPGNASFDTDKTVLKPVMLPVLDSVARALTQHPELRVKVVGHTDSTGALAHNQTLSVNRARSVTDYLAQKGVAQTRTSIEGRGPNDPIGDNNTAEGRAQNRRVEVYLYAVQAR</sequence>
<evidence type="ECO:0000313" key="10">
    <source>
        <dbReference type="Proteomes" id="UP000216354"/>
    </source>
</evidence>
<feature type="domain" description="OmpA-like" evidence="7">
    <location>
        <begin position="101"/>
        <end position="218"/>
    </location>
</feature>
<evidence type="ECO:0000256" key="6">
    <source>
        <dbReference type="SAM" id="SignalP"/>
    </source>
</evidence>
<dbReference type="AlphaFoldDB" id="A0A261SUA8"/>
<evidence type="ECO:0000313" key="9">
    <source>
        <dbReference type="EMBL" id="OZI69151.1"/>
    </source>
</evidence>
<dbReference type="OrthoDB" id="1149075at2"/>
<keyword evidence="2 4" id="KW-0472">Membrane</keyword>
<dbReference type="InterPro" id="IPR006665">
    <property type="entry name" value="OmpA-like"/>
</dbReference>
<name>A0A261SUA8_9BORD</name>
<dbReference type="PRINTS" id="PR01021">
    <property type="entry name" value="OMPADOMAIN"/>
</dbReference>
<reference evidence="8 11" key="2">
    <citation type="submission" date="2017-05" db="EMBL/GenBank/DDBJ databases">
        <title>Complete and WGS of Bordetella genogroups.</title>
        <authorList>
            <person name="Spilker T."/>
            <person name="LiPuma J."/>
        </authorList>
    </citation>
    <scope>NUCLEOTIDE SEQUENCE [LARGE SCALE GENOMIC DNA]</scope>
    <source>
        <strain evidence="8 11">AU17610</strain>
    </source>
</reference>
<dbReference type="SUPFAM" id="SSF103088">
    <property type="entry name" value="OmpA-like"/>
    <property type="match status" value="1"/>
</dbReference>
<dbReference type="PROSITE" id="PS51257">
    <property type="entry name" value="PROKAR_LIPOPROTEIN"/>
    <property type="match status" value="1"/>
</dbReference>
<gene>
    <name evidence="9" type="ORF">CAL27_06840</name>
    <name evidence="8" type="ORF">CEG14_04225</name>
</gene>